<dbReference type="AlphaFoldDB" id="A0A0F9K7G9"/>
<comment type="caution">
    <text evidence="1">The sequence shown here is derived from an EMBL/GenBank/DDBJ whole genome shotgun (WGS) entry which is preliminary data.</text>
</comment>
<accession>A0A0F9K7G9</accession>
<sequence length="82" mass="9694">MINKRILHWIIIEESKDGTTFEGSLHSKMSTLILNQKILDKLKCKRSINNIRMFLAVLKKEVRKQSNPIRNYINKERRSLNG</sequence>
<protein>
    <submittedName>
        <fullName evidence="1">Uncharacterized protein</fullName>
    </submittedName>
</protein>
<gene>
    <name evidence="1" type="ORF">LCGC14_1365150</name>
</gene>
<organism evidence="1">
    <name type="scientific">marine sediment metagenome</name>
    <dbReference type="NCBI Taxonomy" id="412755"/>
    <lineage>
        <taxon>unclassified sequences</taxon>
        <taxon>metagenomes</taxon>
        <taxon>ecological metagenomes</taxon>
    </lineage>
</organism>
<dbReference type="EMBL" id="LAZR01008571">
    <property type="protein sequence ID" value="KKM77918.1"/>
    <property type="molecule type" value="Genomic_DNA"/>
</dbReference>
<name>A0A0F9K7G9_9ZZZZ</name>
<proteinExistence type="predicted"/>
<reference evidence="1" key="1">
    <citation type="journal article" date="2015" name="Nature">
        <title>Complex archaea that bridge the gap between prokaryotes and eukaryotes.</title>
        <authorList>
            <person name="Spang A."/>
            <person name="Saw J.H."/>
            <person name="Jorgensen S.L."/>
            <person name="Zaremba-Niedzwiedzka K."/>
            <person name="Martijn J."/>
            <person name="Lind A.E."/>
            <person name="van Eijk R."/>
            <person name="Schleper C."/>
            <person name="Guy L."/>
            <person name="Ettema T.J."/>
        </authorList>
    </citation>
    <scope>NUCLEOTIDE SEQUENCE</scope>
</reference>
<evidence type="ECO:0000313" key="1">
    <source>
        <dbReference type="EMBL" id="KKM77918.1"/>
    </source>
</evidence>